<accession>A0A4Q9JUC7</accession>
<dbReference type="RefSeq" id="WP_131186561.1">
    <property type="nucleotide sequence ID" value="NZ_QPGR01000006.1"/>
</dbReference>
<evidence type="ECO:0000256" key="1">
    <source>
        <dbReference type="SAM" id="Phobius"/>
    </source>
</evidence>
<dbReference type="EMBL" id="QPGR01000006">
    <property type="protein sequence ID" value="TBR81270.1"/>
    <property type="molecule type" value="Genomic_DNA"/>
</dbReference>
<dbReference type="OrthoDB" id="5361736at2"/>
<feature type="transmembrane region" description="Helical" evidence="1">
    <location>
        <begin position="20"/>
        <end position="40"/>
    </location>
</feature>
<dbReference type="Pfam" id="PF09624">
    <property type="entry name" value="DUF2393"/>
    <property type="match status" value="1"/>
</dbReference>
<organism evidence="2 3">
    <name type="scientific">Campylobacter novaezeelandiae</name>
    <dbReference type="NCBI Taxonomy" id="2267891"/>
    <lineage>
        <taxon>Bacteria</taxon>
        <taxon>Pseudomonadati</taxon>
        <taxon>Campylobacterota</taxon>
        <taxon>Epsilonproteobacteria</taxon>
        <taxon>Campylobacterales</taxon>
        <taxon>Campylobacteraceae</taxon>
        <taxon>Campylobacter</taxon>
    </lineage>
</organism>
<proteinExistence type="predicted"/>
<dbReference type="AlphaFoldDB" id="A0A4Q9JUC7"/>
<sequence length="174" mass="20937">MQSLRENLLFYINHFYLVDYMLIVFIFFLFICILLLCFFLKHRPITALVIIAFDIIVCFFLYIYSYKFVDLEVRNRKTHIIQELKIQSSNSLVVDFDISNTAKTNFKICKITAKIYKNSDKSNLVFYYKNQLIPYRKKSIEIKNLKKNTTQTQRITFENFNDENHTIKLDSKCF</sequence>
<keyword evidence="1" id="KW-0812">Transmembrane</keyword>
<keyword evidence="1" id="KW-0472">Membrane</keyword>
<reference evidence="2 3" key="1">
    <citation type="submission" date="2018-07" db="EMBL/GenBank/DDBJ databases">
        <title>Campylobacter zealandensis sp. nov., isolated from birds and water in New Zealand.</title>
        <authorList>
            <person name="Wilkinson D.A."/>
            <person name="Biggs P.J."/>
            <person name="French N.P."/>
            <person name="Midwinter A.C."/>
        </authorList>
    </citation>
    <scope>NUCLEOTIDE SEQUENCE [LARGE SCALE GENOMIC DNA]</scope>
    <source>
        <strain evidence="2 3">B423b</strain>
    </source>
</reference>
<feature type="transmembrane region" description="Helical" evidence="1">
    <location>
        <begin position="47"/>
        <end position="66"/>
    </location>
</feature>
<evidence type="ECO:0000313" key="3">
    <source>
        <dbReference type="Proteomes" id="UP000292583"/>
    </source>
</evidence>
<name>A0A4Q9JUC7_9BACT</name>
<protein>
    <submittedName>
        <fullName evidence="2">DUF2393 domain-containing protein</fullName>
    </submittedName>
</protein>
<keyword evidence="1" id="KW-1133">Transmembrane helix</keyword>
<dbReference type="InterPro" id="IPR013417">
    <property type="entry name" value="CHP02588"/>
</dbReference>
<evidence type="ECO:0000313" key="2">
    <source>
        <dbReference type="EMBL" id="TBR81270.1"/>
    </source>
</evidence>
<keyword evidence="3" id="KW-1185">Reference proteome</keyword>
<comment type="caution">
    <text evidence="2">The sequence shown here is derived from an EMBL/GenBank/DDBJ whole genome shotgun (WGS) entry which is preliminary data.</text>
</comment>
<dbReference type="Proteomes" id="UP000292583">
    <property type="component" value="Unassembled WGS sequence"/>
</dbReference>
<gene>
    <name evidence="2" type="ORF">DU473_04065</name>
</gene>